<dbReference type="EMBL" id="MHLN01000019">
    <property type="protein sequence ID" value="OGZ11518.1"/>
    <property type="molecule type" value="Genomic_DNA"/>
</dbReference>
<dbReference type="Gene3D" id="2.30.30.40">
    <property type="entry name" value="SH3 Domains"/>
    <property type="match status" value="1"/>
</dbReference>
<sequence length="226" mass="25916">MKKDQKIYSKTKGLRFRKGPDASDPKNLNLIRELEERVEMVFLDGPWLKVKIDKQEGWVHADYVSDEAPTLSHAFKISIPNLANDAMTLLVRKEINDEYGGGKNGWELQCTEYATFRVKTKLGVTIAWPVQSGRHGGKWADIFEKHKKYKVLAEPKANCTMSFTMGISSNQKTNEIGHVAFVEEVYPDGSIRISEANWPRNGIYNERVLTVAEWKDKYKGRFVEFV</sequence>
<dbReference type="Gene3D" id="3.90.1720.10">
    <property type="entry name" value="endopeptidase domain like (from Nostoc punctiforme)"/>
    <property type="match status" value="1"/>
</dbReference>
<gene>
    <name evidence="2" type="ORF">A3D67_00555</name>
</gene>
<name>A0A1G2DFE2_9BACT</name>
<evidence type="ECO:0000259" key="1">
    <source>
        <dbReference type="PROSITE" id="PS50911"/>
    </source>
</evidence>
<organism evidence="2 3">
    <name type="scientific">Candidatus Lloydbacteria bacterium RIFCSPHIGHO2_02_FULL_51_22</name>
    <dbReference type="NCBI Taxonomy" id="1798663"/>
    <lineage>
        <taxon>Bacteria</taxon>
        <taxon>Candidatus Lloydiibacteriota</taxon>
    </lineage>
</organism>
<dbReference type="InterPro" id="IPR038765">
    <property type="entry name" value="Papain-like_cys_pep_sf"/>
</dbReference>
<reference evidence="2 3" key="1">
    <citation type="journal article" date="2016" name="Nat. Commun.">
        <title>Thousands of microbial genomes shed light on interconnected biogeochemical processes in an aquifer system.</title>
        <authorList>
            <person name="Anantharaman K."/>
            <person name="Brown C.T."/>
            <person name="Hug L.A."/>
            <person name="Sharon I."/>
            <person name="Castelle C.J."/>
            <person name="Probst A.J."/>
            <person name="Thomas B.C."/>
            <person name="Singh A."/>
            <person name="Wilkins M.J."/>
            <person name="Karaoz U."/>
            <person name="Brodie E.L."/>
            <person name="Williams K.H."/>
            <person name="Hubbard S.S."/>
            <person name="Banfield J.F."/>
        </authorList>
    </citation>
    <scope>NUCLEOTIDE SEQUENCE [LARGE SCALE GENOMIC DNA]</scope>
</reference>
<proteinExistence type="predicted"/>
<dbReference type="Pfam" id="PF05257">
    <property type="entry name" value="CHAP"/>
    <property type="match status" value="1"/>
</dbReference>
<dbReference type="SUPFAM" id="SSF54001">
    <property type="entry name" value="Cysteine proteinases"/>
    <property type="match status" value="1"/>
</dbReference>
<dbReference type="AlphaFoldDB" id="A0A1G2DFE2"/>
<dbReference type="Proteomes" id="UP000178099">
    <property type="component" value="Unassembled WGS sequence"/>
</dbReference>
<dbReference type="PROSITE" id="PS50911">
    <property type="entry name" value="CHAP"/>
    <property type="match status" value="1"/>
</dbReference>
<dbReference type="InterPro" id="IPR007921">
    <property type="entry name" value="CHAP_dom"/>
</dbReference>
<evidence type="ECO:0000313" key="3">
    <source>
        <dbReference type="Proteomes" id="UP000178099"/>
    </source>
</evidence>
<accession>A0A1G2DFE2</accession>
<protein>
    <recommendedName>
        <fullName evidence="1">Peptidase C51 domain-containing protein</fullName>
    </recommendedName>
</protein>
<feature type="domain" description="Peptidase C51" evidence="1">
    <location>
        <begin position="85"/>
        <end position="226"/>
    </location>
</feature>
<evidence type="ECO:0000313" key="2">
    <source>
        <dbReference type="EMBL" id="OGZ11518.1"/>
    </source>
</evidence>
<comment type="caution">
    <text evidence="2">The sequence shown here is derived from an EMBL/GenBank/DDBJ whole genome shotgun (WGS) entry which is preliminary data.</text>
</comment>